<evidence type="ECO:0008006" key="3">
    <source>
        <dbReference type="Google" id="ProtNLM"/>
    </source>
</evidence>
<name>A0A9X6B4Y8_BACCE</name>
<proteinExistence type="predicted"/>
<organism evidence="1 2">
    <name type="scientific">Bacillus cereus</name>
    <dbReference type="NCBI Taxonomy" id="1396"/>
    <lineage>
        <taxon>Bacteria</taxon>
        <taxon>Bacillati</taxon>
        <taxon>Bacillota</taxon>
        <taxon>Bacilli</taxon>
        <taxon>Bacillales</taxon>
        <taxon>Bacillaceae</taxon>
        <taxon>Bacillus</taxon>
        <taxon>Bacillus cereus group</taxon>
    </lineage>
</organism>
<dbReference type="Proteomes" id="UP000190641">
    <property type="component" value="Unassembled WGS sequence"/>
</dbReference>
<accession>A0A9X6B4Y8</accession>
<gene>
    <name evidence="1" type="ORF">BLX06_25340</name>
</gene>
<dbReference type="Gene3D" id="1.10.10.60">
    <property type="entry name" value="Homeodomain-like"/>
    <property type="match status" value="1"/>
</dbReference>
<protein>
    <recommendedName>
        <fullName evidence="3">Helix-turn-helix domain-containing protein</fullName>
    </recommendedName>
</protein>
<sequence length="162" mass="19336">MNPKEKRIRILDLQDQYCQTCEYQMRSLKECIQIHNCMVGKEFQFLTKDLFIESKGQKTKEEWDEVCRQAVALKEQGFGAGSISKKLDCSRSTLYDQLKRRGLWQGKNKTEIQEQSRNKWEHWCRQAKNLREQGWSYPKIAQHLKIPASNLRNEMRKRGFYG</sequence>
<dbReference type="EMBL" id="MUAU01000124">
    <property type="protein sequence ID" value="OOR72351.1"/>
    <property type="molecule type" value="Genomic_DNA"/>
</dbReference>
<evidence type="ECO:0000313" key="1">
    <source>
        <dbReference type="EMBL" id="OOR72351.1"/>
    </source>
</evidence>
<evidence type="ECO:0000313" key="2">
    <source>
        <dbReference type="Proteomes" id="UP000190641"/>
    </source>
</evidence>
<comment type="caution">
    <text evidence="1">The sequence shown here is derived from an EMBL/GenBank/DDBJ whole genome shotgun (WGS) entry which is preliminary data.</text>
</comment>
<dbReference type="AlphaFoldDB" id="A0A9X6B4Y8"/>
<reference evidence="1 2" key="1">
    <citation type="submission" date="2017-01" db="EMBL/GenBank/DDBJ databases">
        <title>Bacillus cereus isolates.</title>
        <authorList>
            <person name="Beno S.M."/>
        </authorList>
    </citation>
    <scope>NUCLEOTIDE SEQUENCE [LARGE SCALE GENOMIC DNA]</scope>
    <source>
        <strain evidence="1 2">FSL K6-1030</strain>
    </source>
</reference>
<dbReference type="RefSeq" id="WP_078187311.1">
    <property type="nucleotide sequence ID" value="NZ_MUAU01000124.1"/>
</dbReference>